<organism evidence="1">
    <name type="scientific">Tanacetum cinerariifolium</name>
    <name type="common">Dalmatian daisy</name>
    <name type="synonym">Chrysanthemum cinerariifolium</name>
    <dbReference type="NCBI Taxonomy" id="118510"/>
    <lineage>
        <taxon>Eukaryota</taxon>
        <taxon>Viridiplantae</taxon>
        <taxon>Streptophyta</taxon>
        <taxon>Embryophyta</taxon>
        <taxon>Tracheophyta</taxon>
        <taxon>Spermatophyta</taxon>
        <taxon>Magnoliopsida</taxon>
        <taxon>eudicotyledons</taxon>
        <taxon>Gunneridae</taxon>
        <taxon>Pentapetalae</taxon>
        <taxon>asterids</taxon>
        <taxon>campanulids</taxon>
        <taxon>Asterales</taxon>
        <taxon>Asteraceae</taxon>
        <taxon>Asteroideae</taxon>
        <taxon>Anthemideae</taxon>
        <taxon>Anthemidinae</taxon>
        <taxon>Tanacetum</taxon>
    </lineage>
</organism>
<dbReference type="EMBL" id="BKCJ010400847">
    <property type="protein sequence ID" value="GFA30101.1"/>
    <property type="molecule type" value="Genomic_DNA"/>
</dbReference>
<evidence type="ECO:0000313" key="1">
    <source>
        <dbReference type="EMBL" id="GFA30101.1"/>
    </source>
</evidence>
<protein>
    <submittedName>
        <fullName evidence="1">Uncharacterized protein</fullName>
    </submittedName>
</protein>
<reference evidence="1" key="1">
    <citation type="journal article" date="2019" name="Sci. Rep.">
        <title>Draft genome of Tanacetum cinerariifolium, the natural source of mosquito coil.</title>
        <authorList>
            <person name="Yamashiro T."/>
            <person name="Shiraishi A."/>
            <person name="Satake H."/>
            <person name="Nakayama K."/>
        </authorList>
    </citation>
    <scope>NUCLEOTIDE SEQUENCE</scope>
</reference>
<dbReference type="AlphaFoldDB" id="A0A699JDX1"/>
<comment type="caution">
    <text evidence="1">The sequence shown here is derived from an EMBL/GenBank/DDBJ whole genome shotgun (WGS) entry which is preliminary data.</text>
</comment>
<sequence>MIQQVLNPIEGTLLVIVVEEQVLGKIIDELLVLDEQLVQSIIFEELVLHMVVVVEEMYDKGKRKLNDDKGKGKGIIKEYDDTSLDSLVFSNSDSSNDSHDYMSEDFIEALINFLTGHDLQWQFPKQTQEEEPKPLYVPMQTQEEEPKPLDVPMQTYKEEPKPLDVSMQTEKEDLIPLDIVYPHLEIALSSRGTNTIG</sequence>
<accession>A0A699JDX1</accession>
<proteinExistence type="predicted"/>
<gene>
    <name evidence="1" type="ORF">Tci_602073</name>
</gene>
<name>A0A699JDX1_TANCI</name>